<sequence>MEELLIPARSTRRSTGQQVTQECHAGHACLPTSAFIPTSPLQQLNETVRKLSAKKGREECDLDMNN</sequence>
<keyword evidence="2" id="KW-1185">Reference proteome</keyword>
<reference evidence="1" key="1">
    <citation type="submission" date="2021-06" db="EMBL/GenBank/DDBJ databases">
        <title>Parelaphostrongylus tenuis whole genome reference sequence.</title>
        <authorList>
            <person name="Garwood T.J."/>
            <person name="Larsen P.A."/>
            <person name="Fountain-Jones N.M."/>
            <person name="Garbe J.R."/>
            <person name="Macchietto M.G."/>
            <person name="Kania S.A."/>
            <person name="Gerhold R.W."/>
            <person name="Richards J.E."/>
            <person name="Wolf T.M."/>
        </authorList>
    </citation>
    <scope>NUCLEOTIDE SEQUENCE</scope>
    <source>
        <strain evidence="1">MNPRO001-30</strain>
        <tissue evidence="1">Meninges</tissue>
    </source>
</reference>
<comment type="caution">
    <text evidence="1">The sequence shown here is derived from an EMBL/GenBank/DDBJ whole genome shotgun (WGS) entry which is preliminary data.</text>
</comment>
<dbReference type="Proteomes" id="UP001196413">
    <property type="component" value="Unassembled WGS sequence"/>
</dbReference>
<gene>
    <name evidence="1" type="ORF">KIN20_015113</name>
</gene>
<dbReference type="AlphaFoldDB" id="A0AAD5MFN3"/>
<dbReference type="EMBL" id="JAHQIW010003032">
    <property type="protein sequence ID" value="KAJ1357080.1"/>
    <property type="molecule type" value="Genomic_DNA"/>
</dbReference>
<proteinExistence type="predicted"/>
<evidence type="ECO:0000313" key="1">
    <source>
        <dbReference type="EMBL" id="KAJ1357080.1"/>
    </source>
</evidence>
<evidence type="ECO:0000313" key="2">
    <source>
        <dbReference type="Proteomes" id="UP001196413"/>
    </source>
</evidence>
<accession>A0AAD5MFN3</accession>
<protein>
    <submittedName>
        <fullName evidence="1">Uncharacterized protein</fullName>
    </submittedName>
</protein>
<organism evidence="1 2">
    <name type="scientific">Parelaphostrongylus tenuis</name>
    <name type="common">Meningeal worm</name>
    <dbReference type="NCBI Taxonomy" id="148309"/>
    <lineage>
        <taxon>Eukaryota</taxon>
        <taxon>Metazoa</taxon>
        <taxon>Ecdysozoa</taxon>
        <taxon>Nematoda</taxon>
        <taxon>Chromadorea</taxon>
        <taxon>Rhabditida</taxon>
        <taxon>Rhabditina</taxon>
        <taxon>Rhabditomorpha</taxon>
        <taxon>Strongyloidea</taxon>
        <taxon>Metastrongylidae</taxon>
        <taxon>Parelaphostrongylus</taxon>
    </lineage>
</organism>
<name>A0AAD5MFN3_PARTN</name>